<evidence type="ECO:0000256" key="3">
    <source>
        <dbReference type="ARBA" id="ARBA00022692"/>
    </source>
</evidence>
<feature type="transmembrane region" description="Helical" evidence="6">
    <location>
        <begin position="110"/>
        <end position="134"/>
    </location>
</feature>
<feature type="transmembrane region" description="Helical" evidence="6">
    <location>
        <begin position="71"/>
        <end position="90"/>
    </location>
</feature>
<organism evidence="7 8">
    <name type="scientific">Cohnella kolymensis</name>
    <dbReference type="NCBI Taxonomy" id="1590652"/>
    <lineage>
        <taxon>Bacteria</taxon>
        <taxon>Bacillati</taxon>
        <taxon>Bacillota</taxon>
        <taxon>Bacilli</taxon>
        <taxon>Bacillales</taxon>
        <taxon>Paenibacillaceae</taxon>
        <taxon>Cohnella</taxon>
    </lineage>
</organism>
<keyword evidence="2" id="KW-1003">Cell membrane</keyword>
<keyword evidence="8" id="KW-1185">Reference proteome</keyword>
<comment type="subcellular location">
    <subcellularLocation>
        <location evidence="1">Cell membrane</location>
        <topology evidence="1">Multi-pass membrane protein</topology>
    </subcellularLocation>
</comment>
<gene>
    <name evidence="7" type="ORF">SD71_19515</name>
</gene>
<proteinExistence type="predicted"/>
<sequence length="208" mass="22513">MTVFLSYLLLGLSISAPLGPINAAQIDRGLKSGFLHAWLIGLGAMAADIFYMILVFFGVIHFINQPFIKTFLWLFGAFVLIYTGFESLMAARNPQLHVAKNSQSHWKTLITGFLMSVSSPLSILFWLGIYGSVLAQSAAASNQTQLIIYSSGIIAGLILWDLGMACVASAFRKLLTNSLMSAISVLSGLSLLGFGGYFGIQAFRILFG</sequence>
<dbReference type="Proteomes" id="UP000054526">
    <property type="component" value="Unassembled WGS sequence"/>
</dbReference>
<feature type="transmembrane region" description="Helical" evidence="6">
    <location>
        <begin position="33"/>
        <end position="59"/>
    </location>
</feature>
<evidence type="ECO:0000256" key="2">
    <source>
        <dbReference type="ARBA" id="ARBA00022475"/>
    </source>
</evidence>
<name>A0ABR5A0J8_9BACL</name>
<feature type="transmembrane region" description="Helical" evidence="6">
    <location>
        <begin position="183"/>
        <end position="207"/>
    </location>
</feature>
<keyword evidence="5 6" id="KW-0472">Membrane</keyword>
<feature type="transmembrane region" description="Helical" evidence="6">
    <location>
        <begin position="146"/>
        <end position="171"/>
    </location>
</feature>
<evidence type="ECO:0000256" key="6">
    <source>
        <dbReference type="SAM" id="Phobius"/>
    </source>
</evidence>
<evidence type="ECO:0000313" key="7">
    <source>
        <dbReference type="EMBL" id="KIL34520.1"/>
    </source>
</evidence>
<dbReference type="RefSeq" id="WP_041067019.1">
    <property type="nucleotide sequence ID" value="NZ_JXAL01000030.1"/>
</dbReference>
<keyword evidence="4 6" id="KW-1133">Transmembrane helix</keyword>
<protein>
    <submittedName>
        <fullName evidence="7">Amino acid transporter</fullName>
    </submittedName>
</protein>
<accession>A0ABR5A0J8</accession>
<evidence type="ECO:0000256" key="4">
    <source>
        <dbReference type="ARBA" id="ARBA00022989"/>
    </source>
</evidence>
<comment type="caution">
    <text evidence="7">The sequence shown here is derived from an EMBL/GenBank/DDBJ whole genome shotgun (WGS) entry which is preliminary data.</text>
</comment>
<reference evidence="7 8" key="1">
    <citation type="submission" date="2014-12" db="EMBL/GenBank/DDBJ databases">
        <title>Draft genome sequence of Cohnella kolymensis strain B-2846.</title>
        <authorList>
            <person name="Karlyshev A.V."/>
            <person name="Kudryashova E.B."/>
        </authorList>
    </citation>
    <scope>NUCLEOTIDE SEQUENCE [LARGE SCALE GENOMIC DNA]</scope>
    <source>
        <strain evidence="7 8">VKM B-2846</strain>
    </source>
</reference>
<dbReference type="PANTHER" id="PTHR30086:SF6">
    <property type="entry name" value="AMINO ACID EFFLUX PROTEIN YCGF-RELATED"/>
    <property type="match status" value="1"/>
</dbReference>
<dbReference type="EMBL" id="JXAL01000030">
    <property type="protein sequence ID" value="KIL34520.1"/>
    <property type="molecule type" value="Genomic_DNA"/>
</dbReference>
<evidence type="ECO:0000313" key="8">
    <source>
        <dbReference type="Proteomes" id="UP000054526"/>
    </source>
</evidence>
<dbReference type="PANTHER" id="PTHR30086">
    <property type="entry name" value="ARGININE EXPORTER PROTEIN ARGO"/>
    <property type="match status" value="1"/>
</dbReference>
<evidence type="ECO:0000256" key="5">
    <source>
        <dbReference type="ARBA" id="ARBA00023136"/>
    </source>
</evidence>
<keyword evidence="3 6" id="KW-0812">Transmembrane</keyword>
<dbReference type="Pfam" id="PF01810">
    <property type="entry name" value="LysE"/>
    <property type="match status" value="1"/>
</dbReference>
<evidence type="ECO:0000256" key="1">
    <source>
        <dbReference type="ARBA" id="ARBA00004651"/>
    </source>
</evidence>
<dbReference type="InterPro" id="IPR001123">
    <property type="entry name" value="LeuE-type"/>
</dbReference>